<dbReference type="GO" id="GO:0045324">
    <property type="term" value="P:late endosome to vacuole transport"/>
    <property type="evidence" value="ECO:0007669"/>
    <property type="project" value="InterPro"/>
</dbReference>
<feature type="region of interest" description="Disordered" evidence="3">
    <location>
        <begin position="367"/>
        <end position="391"/>
    </location>
</feature>
<evidence type="ECO:0000256" key="3">
    <source>
        <dbReference type="SAM" id="MobiDB-lite"/>
    </source>
</evidence>
<dbReference type="GO" id="GO:0005770">
    <property type="term" value="C:late endosome"/>
    <property type="evidence" value="ECO:0007669"/>
    <property type="project" value="TreeGrafter"/>
</dbReference>
<dbReference type="GO" id="GO:0034271">
    <property type="term" value="C:phosphatidylinositol 3-kinase complex, class III, type I"/>
    <property type="evidence" value="ECO:0007669"/>
    <property type="project" value="TreeGrafter"/>
</dbReference>
<dbReference type="InterPro" id="IPR036322">
    <property type="entry name" value="WD40_repeat_dom_sf"/>
</dbReference>
<dbReference type="GO" id="GO:0000166">
    <property type="term" value="F:nucleotide binding"/>
    <property type="evidence" value="ECO:0007669"/>
    <property type="project" value="UniProtKB-KW"/>
</dbReference>
<dbReference type="AlphaFoldDB" id="R1EK92"/>
<proteinExistence type="predicted"/>
<dbReference type="GO" id="GO:0006623">
    <property type="term" value="P:protein targeting to vacuole"/>
    <property type="evidence" value="ECO:0007669"/>
    <property type="project" value="TreeGrafter"/>
</dbReference>
<feature type="repeat" description="WD" evidence="2">
    <location>
        <begin position="1"/>
        <end position="23"/>
    </location>
</feature>
<organism evidence="4 5">
    <name type="scientific">Botryosphaeria parva (strain UCR-NP2)</name>
    <name type="common">Grapevine canker fungus</name>
    <name type="synonym">Neofusicoccum parvum</name>
    <dbReference type="NCBI Taxonomy" id="1287680"/>
    <lineage>
        <taxon>Eukaryota</taxon>
        <taxon>Fungi</taxon>
        <taxon>Dikarya</taxon>
        <taxon>Ascomycota</taxon>
        <taxon>Pezizomycotina</taxon>
        <taxon>Dothideomycetes</taxon>
        <taxon>Dothideomycetes incertae sedis</taxon>
        <taxon>Botryosphaeriales</taxon>
        <taxon>Botryosphaeriaceae</taxon>
        <taxon>Neofusicoccum</taxon>
    </lineage>
</organism>
<dbReference type="PANTHER" id="PTHR17583">
    <property type="entry name" value="PHOSPHOINOSITIDE 3-KINASE REGULATORY SUBUNIT 4"/>
    <property type="match status" value="1"/>
</dbReference>
<sequence>MLMSPDHAFFITGSDDGTVKVWDSTRLERNVSHKSRVTHSQGSGVKVTSLCFVENTHCFVSTGNDGSVHVVKVDYSEVQSTTGGNVGIRYGKLKVLRDHKLPQGQFAVWSHHYKSENQSVLLLATNASQVHALDLRTMSTLYTLSNPLHHGAPTCFVTDRKHHWLLLGTTHGVLDLWDLRFKMRLRAWCFPGGAPVHRITLQTVKMSRKPKFIIAGGTAAADITIWDLEKLICVSALRTSVFKETSTNRHYTLVDLDDDLHQRSGAGSTTSHGPGMLLGRFAASIESSSAGHGGGTDRSVRALALGSDDGNDFLVSAGPDWKVRCWDLARPEASAVVSGLEMEESRPVYTALPPAAPNPETTVVQERIFRPLQQQQQGAGADSNGDSKTDL</sequence>
<dbReference type="SMART" id="SM00320">
    <property type="entry name" value="WD40"/>
    <property type="match status" value="3"/>
</dbReference>
<evidence type="ECO:0000256" key="1">
    <source>
        <dbReference type="ARBA" id="ARBA00022741"/>
    </source>
</evidence>
<accession>R1EK92</accession>
<keyword evidence="4" id="KW-0418">Kinase</keyword>
<dbReference type="InterPro" id="IPR015943">
    <property type="entry name" value="WD40/YVTN_repeat-like_dom_sf"/>
</dbReference>
<dbReference type="SUPFAM" id="SSF50978">
    <property type="entry name" value="WD40 repeat-like"/>
    <property type="match status" value="1"/>
</dbReference>
<dbReference type="STRING" id="1287680.R1EK92"/>
<dbReference type="PROSITE" id="PS50294">
    <property type="entry name" value="WD_REPEATS_REGION"/>
    <property type="match status" value="1"/>
</dbReference>
<dbReference type="GO" id="GO:0016236">
    <property type="term" value="P:macroautophagy"/>
    <property type="evidence" value="ECO:0007669"/>
    <property type="project" value="InterPro"/>
</dbReference>
<evidence type="ECO:0000313" key="5">
    <source>
        <dbReference type="Proteomes" id="UP000013521"/>
    </source>
</evidence>
<dbReference type="OrthoDB" id="242910at2759"/>
<evidence type="ECO:0000313" key="4">
    <source>
        <dbReference type="EMBL" id="EOD48213.1"/>
    </source>
</evidence>
<dbReference type="GO" id="GO:0034272">
    <property type="term" value="C:phosphatidylinositol 3-kinase complex, class III, type II"/>
    <property type="evidence" value="ECO:0007669"/>
    <property type="project" value="TreeGrafter"/>
</dbReference>
<dbReference type="InterPro" id="IPR045162">
    <property type="entry name" value="Vps15-like"/>
</dbReference>
<dbReference type="PROSITE" id="PS50082">
    <property type="entry name" value="WD_REPEATS_2"/>
    <property type="match status" value="1"/>
</dbReference>
<dbReference type="eggNOG" id="KOG1240">
    <property type="taxonomic scope" value="Eukaryota"/>
</dbReference>
<dbReference type="PANTHER" id="PTHR17583:SF0">
    <property type="entry name" value="PHOSPHOINOSITIDE 3-KINASE REGULATORY SUBUNIT 4"/>
    <property type="match status" value="1"/>
</dbReference>
<gene>
    <name evidence="4" type="ORF">UCRNP2_5011</name>
</gene>
<keyword evidence="4" id="KW-0808">Transferase</keyword>
<dbReference type="OMA" id="FVENTHC"/>
<dbReference type="EMBL" id="KB916238">
    <property type="protein sequence ID" value="EOD48213.1"/>
    <property type="molecule type" value="Genomic_DNA"/>
</dbReference>
<protein>
    <submittedName>
        <fullName evidence="4">Putative phosphoinositide 3-kinase regulatory subunit 4 protein</fullName>
    </submittedName>
</protein>
<dbReference type="Proteomes" id="UP000013521">
    <property type="component" value="Unassembled WGS sequence"/>
</dbReference>
<keyword evidence="1" id="KW-0547">Nucleotide-binding</keyword>
<dbReference type="Pfam" id="PF00400">
    <property type="entry name" value="WD40"/>
    <property type="match status" value="3"/>
</dbReference>
<keyword evidence="2" id="KW-0853">WD repeat</keyword>
<dbReference type="KEGG" id="npa:UCRNP2_5011"/>
<dbReference type="HOGENOM" id="CLU_705951_0_0_1"/>
<name>R1EK92_BOTPV</name>
<reference evidence="5" key="1">
    <citation type="journal article" date="2013" name="Genome Announc.">
        <title>Draft genome sequence of Neofusicoccum parvum isolate UCR-NP2, a fungal vascular pathogen associated with grapevine cankers.</title>
        <authorList>
            <person name="Blanco-Ulate B."/>
            <person name="Rolshausen P."/>
            <person name="Cantu D."/>
        </authorList>
    </citation>
    <scope>NUCLEOTIDE SEQUENCE [LARGE SCALE GENOMIC DNA]</scope>
    <source>
        <strain evidence="5">UCR-NP2</strain>
    </source>
</reference>
<evidence type="ECO:0000256" key="2">
    <source>
        <dbReference type="PROSITE-ProRule" id="PRU00221"/>
    </source>
</evidence>
<dbReference type="InterPro" id="IPR001680">
    <property type="entry name" value="WD40_rpt"/>
</dbReference>
<dbReference type="Gene3D" id="2.130.10.10">
    <property type="entry name" value="YVTN repeat-like/Quinoprotein amine dehydrogenase"/>
    <property type="match status" value="2"/>
</dbReference>
<dbReference type="GO" id="GO:0004674">
    <property type="term" value="F:protein serine/threonine kinase activity"/>
    <property type="evidence" value="ECO:0007669"/>
    <property type="project" value="InterPro"/>
</dbReference>
<dbReference type="GO" id="GO:0071561">
    <property type="term" value="C:nucleus-vacuole junction"/>
    <property type="evidence" value="ECO:0007669"/>
    <property type="project" value="TreeGrafter"/>
</dbReference>